<keyword evidence="2" id="KW-0813">Transport</keyword>
<keyword evidence="8" id="KW-1185">Reference proteome</keyword>
<dbReference type="Proteomes" id="UP000319148">
    <property type="component" value="Unassembled WGS sequence"/>
</dbReference>
<dbReference type="GO" id="GO:0022900">
    <property type="term" value="P:electron transport chain"/>
    <property type="evidence" value="ECO:0007669"/>
    <property type="project" value="InterPro"/>
</dbReference>
<dbReference type="InterPro" id="IPR038532">
    <property type="entry name" value="NDUFS4-like_sf"/>
</dbReference>
<proteinExistence type="predicted"/>
<keyword evidence="4" id="KW-0809">Transit peptide</keyword>
<reference evidence="8" key="1">
    <citation type="submission" date="2019-06" db="EMBL/GenBank/DDBJ databases">
        <title>The complete genome of Emcibacter congregatus ZYLT.</title>
        <authorList>
            <person name="Zhao Z."/>
        </authorList>
    </citation>
    <scope>NUCLEOTIDE SEQUENCE [LARGE SCALE GENOMIC DNA]</scope>
    <source>
        <strain evidence="8">MCCC 1A06723</strain>
    </source>
</reference>
<keyword evidence="6" id="KW-0472">Membrane</keyword>
<protein>
    <submittedName>
        <fullName evidence="7">ETC complex I subunit</fullName>
    </submittedName>
</protein>
<comment type="subcellular location">
    <subcellularLocation>
        <location evidence="1">Membrane</location>
    </subcellularLocation>
</comment>
<dbReference type="InterPro" id="IPR006885">
    <property type="entry name" value="NADH_UbQ_FeS_4_mit-like"/>
</dbReference>
<keyword evidence="5" id="KW-0249">Electron transport</keyword>
<dbReference type="Gene3D" id="3.30.160.190">
    <property type="entry name" value="atu1810 like domain"/>
    <property type="match status" value="1"/>
</dbReference>
<evidence type="ECO:0000313" key="7">
    <source>
        <dbReference type="EMBL" id="TPD62667.1"/>
    </source>
</evidence>
<evidence type="ECO:0000256" key="2">
    <source>
        <dbReference type="ARBA" id="ARBA00022448"/>
    </source>
</evidence>
<evidence type="ECO:0000256" key="1">
    <source>
        <dbReference type="ARBA" id="ARBA00004370"/>
    </source>
</evidence>
<evidence type="ECO:0000256" key="3">
    <source>
        <dbReference type="ARBA" id="ARBA00022660"/>
    </source>
</evidence>
<dbReference type="EMBL" id="VFIY01000004">
    <property type="protein sequence ID" value="TPD62667.1"/>
    <property type="molecule type" value="Genomic_DNA"/>
</dbReference>
<evidence type="ECO:0000256" key="6">
    <source>
        <dbReference type="ARBA" id="ARBA00023136"/>
    </source>
</evidence>
<dbReference type="PANTHER" id="PTHR12219">
    <property type="entry name" value="NADH-UBIQUINONE OXIDOREDUCTASE"/>
    <property type="match status" value="1"/>
</dbReference>
<dbReference type="PANTHER" id="PTHR12219:SF8">
    <property type="entry name" value="NADH DEHYDROGENASE [UBIQUINONE] IRON-SULFUR PROTEIN 4, MITOCHONDRIAL"/>
    <property type="match status" value="1"/>
</dbReference>
<dbReference type="RefSeq" id="WP_139937917.1">
    <property type="nucleotide sequence ID" value="NZ_JBHSYP010000022.1"/>
</dbReference>
<dbReference type="Pfam" id="PF04800">
    <property type="entry name" value="NDUS4"/>
    <property type="match status" value="1"/>
</dbReference>
<name>A0A501PRC2_9PROT</name>
<evidence type="ECO:0000256" key="5">
    <source>
        <dbReference type="ARBA" id="ARBA00022982"/>
    </source>
</evidence>
<keyword evidence="3" id="KW-0679">Respiratory chain</keyword>
<accession>A0A501PRC2</accession>
<organism evidence="7 8">
    <name type="scientific">Emcibacter nanhaiensis</name>
    <dbReference type="NCBI Taxonomy" id="1505037"/>
    <lineage>
        <taxon>Bacteria</taxon>
        <taxon>Pseudomonadati</taxon>
        <taxon>Pseudomonadota</taxon>
        <taxon>Alphaproteobacteria</taxon>
        <taxon>Emcibacterales</taxon>
        <taxon>Emcibacteraceae</taxon>
        <taxon>Emcibacter</taxon>
    </lineage>
</organism>
<dbReference type="GO" id="GO:0016020">
    <property type="term" value="C:membrane"/>
    <property type="evidence" value="ECO:0007669"/>
    <property type="project" value="UniProtKB-SubCell"/>
</dbReference>
<dbReference type="AlphaFoldDB" id="A0A501PRC2"/>
<gene>
    <name evidence="7" type="ORF">FIV46_00890</name>
</gene>
<evidence type="ECO:0000256" key="4">
    <source>
        <dbReference type="ARBA" id="ARBA00022946"/>
    </source>
</evidence>
<comment type="caution">
    <text evidence="7">The sequence shown here is derived from an EMBL/GenBank/DDBJ whole genome shotgun (WGS) entry which is preliminary data.</text>
</comment>
<evidence type="ECO:0000313" key="8">
    <source>
        <dbReference type="Proteomes" id="UP000319148"/>
    </source>
</evidence>
<dbReference type="OrthoDB" id="9799572at2"/>
<sequence>MTVRIYKPAKNAMQSGTRKTSKWVLEYSPEQHKHLDPLMGWTGSGDMHGQVRLKFDSREHAIAYAEKNGLDYEVIEPHVRKPRIKSYADAFAFKG</sequence>